<gene>
    <name evidence="1" type="ORF">DPMN_065376</name>
</gene>
<protein>
    <submittedName>
        <fullName evidence="1">Uncharacterized protein</fullName>
    </submittedName>
</protein>
<proteinExistence type="predicted"/>
<dbReference type="EMBL" id="JAIWYP010000013">
    <property type="protein sequence ID" value="KAH3722417.1"/>
    <property type="molecule type" value="Genomic_DNA"/>
</dbReference>
<comment type="caution">
    <text evidence="1">The sequence shown here is derived from an EMBL/GenBank/DDBJ whole genome shotgun (WGS) entry which is preliminary data.</text>
</comment>
<organism evidence="1 2">
    <name type="scientific">Dreissena polymorpha</name>
    <name type="common">Zebra mussel</name>
    <name type="synonym">Mytilus polymorpha</name>
    <dbReference type="NCBI Taxonomy" id="45954"/>
    <lineage>
        <taxon>Eukaryota</taxon>
        <taxon>Metazoa</taxon>
        <taxon>Spiralia</taxon>
        <taxon>Lophotrochozoa</taxon>
        <taxon>Mollusca</taxon>
        <taxon>Bivalvia</taxon>
        <taxon>Autobranchia</taxon>
        <taxon>Heteroconchia</taxon>
        <taxon>Euheterodonta</taxon>
        <taxon>Imparidentia</taxon>
        <taxon>Neoheterodontei</taxon>
        <taxon>Myida</taxon>
        <taxon>Dreissenoidea</taxon>
        <taxon>Dreissenidae</taxon>
        <taxon>Dreissena</taxon>
    </lineage>
</organism>
<sequence length="266" mass="30292">MCQTFLWMMELTLIKARDSSTKDTNENEAQKMFLGIFDVHIENLIPPSPKRASRLLDLEHVKFLMDSFQSGVFQQLTILVGMVPDDCDPSILKMKGAGQVETLGGNHTREALQGLLRRGLATITTVKMNIYSALSTCTALTVGWQHNVCLQEKQKPLSFIDKVRLMRQVRPSMHMSPTDMKAWKEALSSIFHVKDIRRFQNSYGLHMKMAQLEQRVWAIVEEVSGGAVKISEKFFRPLLKIQSTEDIESCLNILRSKGLAEYNNKM</sequence>
<name>A0A9D4HL29_DREPO</name>
<reference evidence="1" key="1">
    <citation type="journal article" date="2019" name="bioRxiv">
        <title>The Genome of the Zebra Mussel, Dreissena polymorpha: A Resource for Invasive Species Research.</title>
        <authorList>
            <person name="McCartney M.A."/>
            <person name="Auch B."/>
            <person name="Kono T."/>
            <person name="Mallez S."/>
            <person name="Zhang Y."/>
            <person name="Obille A."/>
            <person name="Becker A."/>
            <person name="Abrahante J.E."/>
            <person name="Garbe J."/>
            <person name="Badalamenti J.P."/>
            <person name="Herman A."/>
            <person name="Mangelson H."/>
            <person name="Liachko I."/>
            <person name="Sullivan S."/>
            <person name="Sone E.D."/>
            <person name="Koren S."/>
            <person name="Silverstein K.A.T."/>
            <person name="Beckman K.B."/>
            <person name="Gohl D.M."/>
        </authorList>
    </citation>
    <scope>NUCLEOTIDE SEQUENCE</scope>
    <source>
        <strain evidence="1">Duluth1</strain>
        <tissue evidence="1">Whole animal</tissue>
    </source>
</reference>
<evidence type="ECO:0000313" key="1">
    <source>
        <dbReference type="EMBL" id="KAH3722417.1"/>
    </source>
</evidence>
<dbReference type="Proteomes" id="UP000828390">
    <property type="component" value="Unassembled WGS sequence"/>
</dbReference>
<evidence type="ECO:0000313" key="2">
    <source>
        <dbReference type="Proteomes" id="UP000828390"/>
    </source>
</evidence>
<accession>A0A9D4HL29</accession>
<reference evidence="1" key="2">
    <citation type="submission" date="2020-11" db="EMBL/GenBank/DDBJ databases">
        <authorList>
            <person name="McCartney M.A."/>
            <person name="Auch B."/>
            <person name="Kono T."/>
            <person name="Mallez S."/>
            <person name="Becker A."/>
            <person name="Gohl D.M."/>
            <person name="Silverstein K.A.T."/>
            <person name="Koren S."/>
            <person name="Bechman K.B."/>
            <person name="Herman A."/>
            <person name="Abrahante J.E."/>
            <person name="Garbe J."/>
        </authorList>
    </citation>
    <scope>NUCLEOTIDE SEQUENCE</scope>
    <source>
        <strain evidence="1">Duluth1</strain>
        <tissue evidence="1">Whole animal</tissue>
    </source>
</reference>
<keyword evidence="2" id="KW-1185">Reference proteome</keyword>
<dbReference type="AlphaFoldDB" id="A0A9D4HL29"/>